<protein>
    <submittedName>
        <fullName evidence="2">Uncharacterized protein</fullName>
    </submittedName>
</protein>
<dbReference type="Proteomes" id="UP000467841">
    <property type="component" value="Unassembled WGS sequence"/>
</dbReference>
<name>A0A6D2I8U5_9BRAS</name>
<feature type="region of interest" description="Disordered" evidence="1">
    <location>
        <begin position="1"/>
        <end position="179"/>
    </location>
</feature>
<evidence type="ECO:0000313" key="3">
    <source>
        <dbReference type="Proteomes" id="UP000467841"/>
    </source>
</evidence>
<keyword evidence="3" id="KW-1185">Reference proteome</keyword>
<feature type="compositionally biased region" description="Basic and acidic residues" evidence="1">
    <location>
        <begin position="33"/>
        <end position="46"/>
    </location>
</feature>
<evidence type="ECO:0000256" key="1">
    <source>
        <dbReference type="SAM" id="MobiDB-lite"/>
    </source>
</evidence>
<feature type="compositionally biased region" description="Basic and acidic residues" evidence="1">
    <location>
        <begin position="136"/>
        <end position="155"/>
    </location>
</feature>
<feature type="compositionally biased region" description="Basic and acidic residues" evidence="1">
    <location>
        <begin position="1"/>
        <end position="21"/>
    </location>
</feature>
<reference evidence="2" key="1">
    <citation type="submission" date="2020-01" db="EMBL/GenBank/DDBJ databases">
        <authorList>
            <person name="Mishra B."/>
        </authorList>
    </citation>
    <scope>NUCLEOTIDE SEQUENCE [LARGE SCALE GENOMIC DNA]</scope>
</reference>
<gene>
    <name evidence="2" type="ORF">MERR_LOCUS9780</name>
</gene>
<dbReference type="EMBL" id="CACVBM020000704">
    <property type="protein sequence ID" value="CAA7022545.1"/>
    <property type="molecule type" value="Genomic_DNA"/>
</dbReference>
<accession>A0A6D2I8U5</accession>
<dbReference type="AlphaFoldDB" id="A0A6D2I8U5"/>
<sequence>MTRKKTTEIRRKKDEISDKKAIVSSESKHKPRTPADRGTNVRDRPAHIRIPPSPRPSSRPDPESNVPVEPSLARHHKPCTTAPREQEGNSSRPRGTTHVPRPTHPPTGRHRPVTGQVSSAKTYPSVRPRRPNTKTIGHDRPDRTDGRLRPDDGRPSRPTVRTVRSTRSPFHTFSQPGLT</sequence>
<comment type="caution">
    <text evidence="2">The sequence shown here is derived from an EMBL/GenBank/DDBJ whole genome shotgun (WGS) entry which is preliminary data.</text>
</comment>
<proteinExistence type="predicted"/>
<organism evidence="2 3">
    <name type="scientific">Microthlaspi erraticum</name>
    <dbReference type="NCBI Taxonomy" id="1685480"/>
    <lineage>
        <taxon>Eukaryota</taxon>
        <taxon>Viridiplantae</taxon>
        <taxon>Streptophyta</taxon>
        <taxon>Embryophyta</taxon>
        <taxon>Tracheophyta</taxon>
        <taxon>Spermatophyta</taxon>
        <taxon>Magnoliopsida</taxon>
        <taxon>eudicotyledons</taxon>
        <taxon>Gunneridae</taxon>
        <taxon>Pentapetalae</taxon>
        <taxon>rosids</taxon>
        <taxon>malvids</taxon>
        <taxon>Brassicales</taxon>
        <taxon>Brassicaceae</taxon>
        <taxon>Coluteocarpeae</taxon>
        <taxon>Microthlaspi</taxon>
    </lineage>
</organism>
<feature type="compositionally biased region" description="Low complexity" evidence="1">
    <location>
        <begin position="156"/>
        <end position="169"/>
    </location>
</feature>
<evidence type="ECO:0000313" key="2">
    <source>
        <dbReference type="EMBL" id="CAA7022545.1"/>
    </source>
</evidence>